<sequence>MKIEIIEPKKEFESLTREELNAYQLEAGELVELTYIVNYAKDTPTELTSVFLFADTIGASSYLVDVKTGMVTKTQTRNPLSNCNLYITKVRFFKTSRLVLERKENE</sequence>
<accession>A0A976XRX6</accession>
<keyword evidence="2" id="KW-1185">Reference proteome</keyword>
<proteinExistence type="predicted"/>
<dbReference type="Proteomes" id="UP001065252">
    <property type="component" value="Segment"/>
</dbReference>
<protein>
    <submittedName>
        <fullName evidence="1">Uncharacterized protein</fullName>
    </submittedName>
</protein>
<organism evidence="1 2">
    <name type="scientific">Enterococcus phage TJE1</name>
    <dbReference type="NCBI Taxonomy" id="2951262"/>
    <lineage>
        <taxon>Viruses</taxon>
        <taxon>Duplodnaviria</taxon>
        <taxon>Heunggongvirae</taxon>
        <taxon>Uroviricota</taxon>
        <taxon>Caudoviricetes</taxon>
        <taxon>Herelleviridae</taxon>
        <taxon>Brockvirinae</taxon>
        <taxon>Schiekvirus</taxon>
        <taxon>Schiekvirus Tje1</taxon>
    </lineage>
</organism>
<evidence type="ECO:0000313" key="1">
    <source>
        <dbReference type="EMBL" id="UVD43064.1"/>
    </source>
</evidence>
<dbReference type="EMBL" id="ON506927">
    <property type="protein sequence ID" value="UVD43064.1"/>
    <property type="molecule type" value="Genomic_DNA"/>
</dbReference>
<name>A0A976XRX6_9CAUD</name>
<evidence type="ECO:0000313" key="2">
    <source>
        <dbReference type="Proteomes" id="UP001065252"/>
    </source>
</evidence>
<reference evidence="1" key="1">
    <citation type="submission" date="2022-05" db="EMBL/GenBank/DDBJ databases">
        <authorList>
            <person name="Enroth T.J."/>
            <person name="Johnson C.N."/>
            <person name="Duerkop B.A."/>
        </authorList>
    </citation>
    <scope>NUCLEOTIDE SEQUENCE</scope>
</reference>